<keyword evidence="10" id="KW-0393">Immunoglobulin domain</keyword>
<protein>
    <recommendedName>
        <fullName evidence="13">Immunoglobulin V-set domain-containing protein</fullName>
    </recommendedName>
</protein>
<gene>
    <name evidence="14" type="ORF">ACEWY4_022798</name>
</gene>
<evidence type="ECO:0000256" key="11">
    <source>
        <dbReference type="SAM" id="MobiDB-lite"/>
    </source>
</evidence>
<dbReference type="GO" id="GO:0005886">
    <property type="term" value="C:plasma membrane"/>
    <property type="evidence" value="ECO:0007669"/>
    <property type="project" value="UniProtKB-SubCell"/>
</dbReference>
<dbReference type="InterPro" id="IPR036179">
    <property type="entry name" value="Ig-like_dom_sf"/>
</dbReference>
<evidence type="ECO:0000256" key="10">
    <source>
        <dbReference type="ARBA" id="ARBA00023319"/>
    </source>
</evidence>
<keyword evidence="2" id="KW-1003">Cell membrane</keyword>
<feature type="domain" description="Immunoglobulin V-set" evidence="13">
    <location>
        <begin position="5"/>
        <end position="101"/>
    </location>
</feature>
<evidence type="ECO:0000256" key="9">
    <source>
        <dbReference type="ARBA" id="ARBA00023180"/>
    </source>
</evidence>
<keyword evidence="6 12" id="KW-0472">Membrane</keyword>
<evidence type="ECO:0000313" key="14">
    <source>
        <dbReference type="EMBL" id="KAL2080945.1"/>
    </source>
</evidence>
<keyword evidence="9" id="KW-0325">Glycoprotein</keyword>
<reference evidence="14 15" key="1">
    <citation type="submission" date="2024-09" db="EMBL/GenBank/DDBJ databases">
        <title>A chromosome-level genome assembly of Gray's grenadier anchovy, Coilia grayii.</title>
        <authorList>
            <person name="Fu Z."/>
        </authorList>
    </citation>
    <scope>NUCLEOTIDE SEQUENCE [LARGE SCALE GENOMIC DNA]</scope>
    <source>
        <strain evidence="14">G4</strain>
        <tissue evidence="14">Muscle</tissue>
    </source>
</reference>
<feature type="transmembrane region" description="Helical" evidence="12">
    <location>
        <begin position="130"/>
        <end position="153"/>
    </location>
</feature>
<dbReference type="EMBL" id="JBHFQA010000020">
    <property type="protein sequence ID" value="KAL2080945.1"/>
    <property type="molecule type" value="Genomic_DNA"/>
</dbReference>
<dbReference type="Pfam" id="PF07686">
    <property type="entry name" value="V-set"/>
    <property type="match status" value="1"/>
</dbReference>
<dbReference type="InterPro" id="IPR013106">
    <property type="entry name" value="Ig_V-set"/>
</dbReference>
<keyword evidence="4" id="KW-0732">Signal</keyword>
<dbReference type="SUPFAM" id="SSF48726">
    <property type="entry name" value="Immunoglobulin"/>
    <property type="match status" value="1"/>
</dbReference>
<sequence>MAQLVNAMVGGSALFECFLPNRPSLPDTLVYWQTAQNGGLAVHFYDSGKEDLRYQHRLYQNRTALDFSQLSAGNFSMELRNLTKEDNNTSFYCLFSMSRHKPKLVSHTTLLVQEPLVPTKPPEPSSFPDWAVWLLVALGTLVVLVFVASVIIYKVQRWRKTSKVQITNGTANGTTDGTANGTSNGAANGTANGAANGTASGAANGTANDMEEDGGDVMLIVNKVVVDKVLEEQADPLLGNGHVG</sequence>
<feature type="region of interest" description="Disordered" evidence="11">
    <location>
        <begin position="167"/>
        <end position="192"/>
    </location>
</feature>
<evidence type="ECO:0000259" key="13">
    <source>
        <dbReference type="Pfam" id="PF07686"/>
    </source>
</evidence>
<evidence type="ECO:0000256" key="12">
    <source>
        <dbReference type="SAM" id="Phobius"/>
    </source>
</evidence>
<dbReference type="Proteomes" id="UP001591681">
    <property type="component" value="Unassembled WGS sequence"/>
</dbReference>
<evidence type="ECO:0000256" key="2">
    <source>
        <dbReference type="ARBA" id="ARBA00022475"/>
    </source>
</evidence>
<dbReference type="PANTHER" id="PTHR25466">
    <property type="entry name" value="T-LYMPHOCYTE ACTIVATION ANTIGEN"/>
    <property type="match status" value="1"/>
</dbReference>
<dbReference type="Gene3D" id="2.60.40.10">
    <property type="entry name" value="Immunoglobulins"/>
    <property type="match status" value="1"/>
</dbReference>
<evidence type="ECO:0000256" key="8">
    <source>
        <dbReference type="ARBA" id="ARBA00023170"/>
    </source>
</evidence>
<keyword evidence="7" id="KW-1015">Disulfide bond</keyword>
<evidence type="ECO:0000256" key="5">
    <source>
        <dbReference type="ARBA" id="ARBA00022989"/>
    </source>
</evidence>
<evidence type="ECO:0000313" key="15">
    <source>
        <dbReference type="Proteomes" id="UP001591681"/>
    </source>
</evidence>
<proteinExistence type="predicted"/>
<evidence type="ECO:0000256" key="3">
    <source>
        <dbReference type="ARBA" id="ARBA00022692"/>
    </source>
</evidence>
<evidence type="ECO:0000256" key="1">
    <source>
        <dbReference type="ARBA" id="ARBA00004251"/>
    </source>
</evidence>
<evidence type="ECO:0000256" key="7">
    <source>
        <dbReference type="ARBA" id="ARBA00023157"/>
    </source>
</evidence>
<dbReference type="AlphaFoldDB" id="A0ABD1J161"/>
<evidence type="ECO:0000256" key="6">
    <source>
        <dbReference type="ARBA" id="ARBA00023136"/>
    </source>
</evidence>
<keyword evidence="5 12" id="KW-1133">Transmembrane helix</keyword>
<accession>A0ABD1J161</accession>
<organism evidence="14 15">
    <name type="scientific">Coilia grayii</name>
    <name type="common">Gray's grenadier anchovy</name>
    <dbReference type="NCBI Taxonomy" id="363190"/>
    <lineage>
        <taxon>Eukaryota</taxon>
        <taxon>Metazoa</taxon>
        <taxon>Chordata</taxon>
        <taxon>Craniata</taxon>
        <taxon>Vertebrata</taxon>
        <taxon>Euteleostomi</taxon>
        <taxon>Actinopterygii</taxon>
        <taxon>Neopterygii</taxon>
        <taxon>Teleostei</taxon>
        <taxon>Clupei</taxon>
        <taxon>Clupeiformes</taxon>
        <taxon>Clupeoidei</taxon>
        <taxon>Engraulidae</taxon>
        <taxon>Coilinae</taxon>
        <taxon>Coilia</taxon>
    </lineage>
</organism>
<name>A0ABD1J161_9TELE</name>
<comment type="subcellular location">
    <subcellularLocation>
        <location evidence="1">Cell membrane</location>
        <topology evidence="1">Single-pass type I membrane protein</topology>
    </subcellularLocation>
</comment>
<keyword evidence="15" id="KW-1185">Reference proteome</keyword>
<keyword evidence="3 12" id="KW-0812">Transmembrane</keyword>
<dbReference type="PANTHER" id="PTHR25466:SF2">
    <property type="entry name" value="T-LYMPHOCYTE ACTIVATION ANTIGEN CD86"/>
    <property type="match status" value="1"/>
</dbReference>
<comment type="caution">
    <text evidence="14">The sequence shown here is derived from an EMBL/GenBank/DDBJ whole genome shotgun (WGS) entry which is preliminary data.</text>
</comment>
<dbReference type="InterPro" id="IPR051713">
    <property type="entry name" value="T-cell_Activation_Regulation"/>
</dbReference>
<dbReference type="InterPro" id="IPR013783">
    <property type="entry name" value="Ig-like_fold"/>
</dbReference>
<keyword evidence="8" id="KW-0675">Receptor</keyword>
<evidence type="ECO:0000256" key="4">
    <source>
        <dbReference type="ARBA" id="ARBA00022729"/>
    </source>
</evidence>